<gene>
    <name evidence="2" type="ORF">M404DRAFT_730437</name>
</gene>
<dbReference type="EMBL" id="KN831988">
    <property type="protein sequence ID" value="KIO01354.1"/>
    <property type="molecule type" value="Genomic_DNA"/>
</dbReference>
<dbReference type="Proteomes" id="UP000054217">
    <property type="component" value="Unassembled WGS sequence"/>
</dbReference>
<proteinExistence type="predicted"/>
<dbReference type="AlphaFoldDB" id="A0A0C3P241"/>
<evidence type="ECO:0000256" key="1">
    <source>
        <dbReference type="SAM" id="Phobius"/>
    </source>
</evidence>
<organism evidence="2 3">
    <name type="scientific">Pisolithus tinctorius Marx 270</name>
    <dbReference type="NCBI Taxonomy" id="870435"/>
    <lineage>
        <taxon>Eukaryota</taxon>
        <taxon>Fungi</taxon>
        <taxon>Dikarya</taxon>
        <taxon>Basidiomycota</taxon>
        <taxon>Agaricomycotina</taxon>
        <taxon>Agaricomycetes</taxon>
        <taxon>Agaricomycetidae</taxon>
        <taxon>Boletales</taxon>
        <taxon>Sclerodermatineae</taxon>
        <taxon>Pisolithaceae</taxon>
        <taxon>Pisolithus</taxon>
    </lineage>
</organism>
<evidence type="ECO:0000313" key="3">
    <source>
        <dbReference type="Proteomes" id="UP000054217"/>
    </source>
</evidence>
<evidence type="ECO:0000313" key="2">
    <source>
        <dbReference type="EMBL" id="KIO01354.1"/>
    </source>
</evidence>
<keyword evidence="1" id="KW-0812">Transmembrane</keyword>
<dbReference type="OrthoDB" id="10481366at2759"/>
<accession>A0A0C3P241</accession>
<protein>
    <submittedName>
        <fullName evidence="2">Uncharacterized protein</fullName>
    </submittedName>
</protein>
<feature type="transmembrane region" description="Helical" evidence="1">
    <location>
        <begin position="100"/>
        <end position="124"/>
    </location>
</feature>
<sequence length="198" mass="20815">MSSLWQEANPLGLLSMAEAYTQSPSSSLKVEPSTPLLFSSSSSPSQIYTSLNALPTISPSVPVTRSSIYLSDAPTKTVTSNAVQSPSQTKISSSQGSHTISVGLIVGLSLLGVLLATLMVYFILRCQRRIRCHQAQEPPVYSALPVGSAATIASTVRSFDSGPSGGSSVSAYTKAPHAQGANTFQSMYPQNSQLGMRQ</sequence>
<dbReference type="HOGENOM" id="CLU_1378640_0_0_1"/>
<keyword evidence="3" id="KW-1185">Reference proteome</keyword>
<reference evidence="2 3" key="1">
    <citation type="submission" date="2014-04" db="EMBL/GenBank/DDBJ databases">
        <authorList>
            <consortium name="DOE Joint Genome Institute"/>
            <person name="Kuo A."/>
            <person name="Kohler A."/>
            <person name="Costa M.D."/>
            <person name="Nagy L.G."/>
            <person name="Floudas D."/>
            <person name="Copeland A."/>
            <person name="Barry K.W."/>
            <person name="Cichocki N."/>
            <person name="Veneault-Fourrey C."/>
            <person name="LaButti K."/>
            <person name="Lindquist E.A."/>
            <person name="Lipzen A."/>
            <person name="Lundell T."/>
            <person name="Morin E."/>
            <person name="Murat C."/>
            <person name="Sun H."/>
            <person name="Tunlid A."/>
            <person name="Henrissat B."/>
            <person name="Grigoriev I.V."/>
            <person name="Hibbett D.S."/>
            <person name="Martin F."/>
            <person name="Nordberg H.P."/>
            <person name="Cantor M.N."/>
            <person name="Hua S.X."/>
        </authorList>
    </citation>
    <scope>NUCLEOTIDE SEQUENCE [LARGE SCALE GENOMIC DNA]</scope>
    <source>
        <strain evidence="2 3">Marx 270</strain>
    </source>
</reference>
<keyword evidence="1" id="KW-1133">Transmembrane helix</keyword>
<keyword evidence="1" id="KW-0472">Membrane</keyword>
<dbReference type="InParanoid" id="A0A0C3P241"/>
<reference evidence="3" key="2">
    <citation type="submission" date="2015-01" db="EMBL/GenBank/DDBJ databases">
        <title>Evolutionary Origins and Diversification of the Mycorrhizal Mutualists.</title>
        <authorList>
            <consortium name="DOE Joint Genome Institute"/>
            <consortium name="Mycorrhizal Genomics Consortium"/>
            <person name="Kohler A."/>
            <person name="Kuo A."/>
            <person name="Nagy L.G."/>
            <person name="Floudas D."/>
            <person name="Copeland A."/>
            <person name="Barry K.W."/>
            <person name="Cichocki N."/>
            <person name="Veneault-Fourrey C."/>
            <person name="LaButti K."/>
            <person name="Lindquist E.A."/>
            <person name="Lipzen A."/>
            <person name="Lundell T."/>
            <person name="Morin E."/>
            <person name="Murat C."/>
            <person name="Riley R."/>
            <person name="Ohm R."/>
            <person name="Sun H."/>
            <person name="Tunlid A."/>
            <person name="Henrissat B."/>
            <person name="Grigoriev I.V."/>
            <person name="Hibbett D.S."/>
            <person name="Martin F."/>
        </authorList>
    </citation>
    <scope>NUCLEOTIDE SEQUENCE [LARGE SCALE GENOMIC DNA]</scope>
    <source>
        <strain evidence="3">Marx 270</strain>
    </source>
</reference>
<name>A0A0C3P241_PISTI</name>